<dbReference type="InterPro" id="IPR007568">
    <property type="entry name" value="RTA1"/>
</dbReference>
<dbReference type="PANTHER" id="PTHR31465:SF35">
    <property type="entry name" value="RTA1 DOMAIN PROTEIN-RELATED"/>
    <property type="match status" value="1"/>
</dbReference>
<evidence type="ECO:0000256" key="5">
    <source>
        <dbReference type="SAM" id="Phobius"/>
    </source>
</evidence>
<keyword evidence="4 5" id="KW-0472">Membrane</keyword>
<accession>A0A0B7KKS4</accession>
<name>A0A0B7KKS4_BIOOC</name>
<reference evidence="6" key="1">
    <citation type="submission" date="2015-01" db="EMBL/GenBank/DDBJ databases">
        <authorList>
            <person name="Durling Mikael"/>
        </authorList>
    </citation>
    <scope>NUCLEOTIDE SEQUENCE</scope>
</reference>
<feature type="transmembrane region" description="Helical" evidence="5">
    <location>
        <begin position="12"/>
        <end position="29"/>
    </location>
</feature>
<feature type="transmembrane region" description="Helical" evidence="5">
    <location>
        <begin position="112"/>
        <end position="138"/>
    </location>
</feature>
<feature type="transmembrane region" description="Helical" evidence="5">
    <location>
        <begin position="75"/>
        <end position="100"/>
    </location>
</feature>
<dbReference type="EMBL" id="CDPU01000060">
    <property type="protein sequence ID" value="CEO56042.1"/>
    <property type="molecule type" value="Genomic_DNA"/>
</dbReference>
<dbReference type="GO" id="GO:0016020">
    <property type="term" value="C:membrane"/>
    <property type="evidence" value="ECO:0007669"/>
    <property type="project" value="UniProtKB-SubCell"/>
</dbReference>
<organism evidence="6">
    <name type="scientific">Bionectria ochroleuca</name>
    <name type="common">Gliocladium roseum</name>
    <dbReference type="NCBI Taxonomy" id="29856"/>
    <lineage>
        <taxon>Eukaryota</taxon>
        <taxon>Fungi</taxon>
        <taxon>Dikarya</taxon>
        <taxon>Ascomycota</taxon>
        <taxon>Pezizomycotina</taxon>
        <taxon>Sordariomycetes</taxon>
        <taxon>Hypocreomycetidae</taxon>
        <taxon>Hypocreales</taxon>
        <taxon>Bionectriaceae</taxon>
        <taxon>Clonostachys</taxon>
    </lineage>
</organism>
<evidence type="ECO:0008006" key="7">
    <source>
        <dbReference type="Google" id="ProtNLM"/>
    </source>
</evidence>
<comment type="subcellular location">
    <subcellularLocation>
        <location evidence="1">Membrane</location>
        <topology evidence="1">Multi-pass membrane protein</topology>
    </subcellularLocation>
</comment>
<feature type="transmembrane region" description="Helical" evidence="5">
    <location>
        <begin position="36"/>
        <end position="55"/>
    </location>
</feature>
<feature type="transmembrane region" description="Helical" evidence="5">
    <location>
        <begin position="194"/>
        <end position="217"/>
    </location>
</feature>
<evidence type="ECO:0000256" key="4">
    <source>
        <dbReference type="ARBA" id="ARBA00023136"/>
    </source>
</evidence>
<feature type="transmembrane region" description="Helical" evidence="5">
    <location>
        <begin position="150"/>
        <end position="173"/>
    </location>
</feature>
<evidence type="ECO:0000313" key="6">
    <source>
        <dbReference type="EMBL" id="CEO56042.1"/>
    </source>
</evidence>
<dbReference type="Pfam" id="PF04479">
    <property type="entry name" value="RTA1"/>
    <property type="match status" value="1"/>
</dbReference>
<keyword evidence="2 5" id="KW-0812">Transmembrane</keyword>
<sequence>MAFYDYDPSQAASVVSASLFGVTTALHIYQLLRRRTWYFIPFLIGGLFQVFGYIVRCLSISQKPDYEKNPFIIQQILILLAPALYAASIYMILGRMILLVHAESYSLIRRSWLTKIFVSGDIVSMVVQGAGGGFMAAADTLDKQQAGSNIIVGGLFIQLAIFGLFITVTALFHHRILREPTPQSVRLAVPWRRYILVLYGVSALIMARSIFRVVEFIDGKGGELMSNEIYVYVLDALLMFFVSVILNIFHPSSVISAKASYETQLGPLGTSDSASGMVYGA</sequence>
<feature type="transmembrane region" description="Helical" evidence="5">
    <location>
        <begin position="229"/>
        <end position="249"/>
    </location>
</feature>
<proteinExistence type="predicted"/>
<evidence type="ECO:0000256" key="3">
    <source>
        <dbReference type="ARBA" id="ARBA00022989"/>
    </source>
</evidence>
<keyword evidence="3 5" id="KW-1133">Transmembrane helix</keyword>
<dbReference type="PANTHER" id="PTHR31465">
    <property type="entry name" value="PROTEIN RTA1-RELATED"/>
    <property type="match status" value="1"/>
</dbReference>
<protein>
    <recommendedName>
        <fullName evidence="7">RTA1 like protein</fullName>
    </recommendedName>
</protein>
<evidence type="ECO:0000256" key="2">
    <source>
        <dbReference type="ARBA" id="ARBA00022692"/>
    </source>
</evidence>
<dbReference type="AlphaFoldDB" id="A0A0B7KKS4"/>
<evidence type="ECO:0000256" key="1">
    <source>
        <dbReference type="ARBA" id="ARBA00004141"/>
    </source>
</evidence>
<gene>
    <name evidence="6" type="ORF">BN869_000012100_1</name>
</gene>